<evidence type="ECO:0000256" key="1">
    <source>
        <dbReference type="ARBA" id="ARBA00006484"/>
    </source>
</evidence>
<protein>
    <submittedName>
        <fullName evidence="4">SDR family oxidoreductase</fullName>
    </submittedName>
</protein>
<sequence>MSPTSPERGGDDTVVPAARTALVTGSSRGIGRALAVGLAAAGLDVALLARDATRLAEVAAEIALRPGAGRAVVVPADVVDADAVDRAVRHVAGVLGDIDLLVNAAGLVDAEVPLWEADPDQWWGVVETNVRGPFLLARAVVPGMLARGGGRVVDLSSGAGSHDMDGASAYNASKTALLRMGANLHRSGHARGLRTFEVAPGVVQTDMTASMAMHRGRTEWTPVERTVEMVVAIARGELDAYSGAFVRVTHDSPESLRRAIDRAAGHGLDVPGPDGRRLRVTRWGDHDPMPGELPRR</sequence>
<dbReference type="InterPro" id="IPR002347">
    <property type="entry name" value="SDR_fam"/>
</dbReference>
<dbReference type="GO" id="GO:0016491">
    <property type="term" value="F:oxidoreductase activity"/>
    <property type="evidence" value="ECO:0007669"/>
    <property type="project" value="UniProtKB-KW"/>
</dbReference>
<comment type="similarity">
    <text evidence="1 3">Belongs to the short-chain dehydrogenases/reductases (SDR) family.</text>
</comment>
<keyword evidence="2" id="KW-0560">Oxidoreductase</keyword>
<dbReference type="Pfam" id="PF00106">
    <property type="entry name" value="adh_short"/>
    <property type="match status" value="1"/>
</dbReference>
<comment type="caution">
    <text evidence="4">The sequence shown here is derived from an EMBL/GenBank/DDBJ whole genome shotgun (WGS) entry which is preliminary data.</text>
</comment>
<dbReference type="PRINTS" id="PR00081">
    <property type="entry name" value="GDHRDH"/>
</dbReference>
<keyword evidence="5" id="KW-1185">Reference proteome</keyword>
<evidence type="ECO:0000313" key="4">
    <source>
        <dbReference type="EMBL" id="MBD8079152.1"/>
    </source>
</evidence>
<dbReference type="SUPFAM" id="SSF51735">
    <property type="entry name" value="NAD(P)-binding Rossmann-fold domains"/>
    <property type="match status" value="1"/>
</dbReference>
<dbReference type="RefSeq" id="WP_191828748.1">
    <property type="nucleotide sequence ID" value="NZ_JACYHB010000006.1"/>
</dbReference>
<reference evidence="4" key="1">
    <citation type="journal article" date="2018" name="Curr. Microbiol.">
        <title>Cellulosimicrobium arenosum sp. nov., Isolated from Marine Sediment Sand.</title>
        <authorList>
            <person name="Oh M."/>
            <person name="Kim J.H."/>
            <person name="Yoon J.H."/>
            <person name="Schumann P."/>
            <person name="Kim W."/>
        </authorList>
    </citation>
    <scope>NUCLEOTIDE SEQUENCE</scope>
    <source>
        <strain evidence="4">KCTC 49039</strain>
    </source>
</reference>
<evidence type="ECO:0000256" key="3">
    <source>
        <dbReference type="RuleBase" id="RU000363"/>
    </source>
</evidence>
<name>A0A927GA19_9MICO</name>
<organism evidence="4 5">
    <name type="scientific">Cellulosimicrobium arenosum</name>
    <dbReference type="NCBI Taxonomy" id="2708133"/>
    <lineage>
        <taxon>Bacteria</taxon>
        <taxon>Bacillati</taxon>
        <taxon>Actinomycetota</taxon>
        <taxon>Actinomycetes</taxon>
        <taxon>Micrococcales</taxon>
        <taxon>Promicromonosporaceae</taxon>
        <taxon>Cellulosimicrobium</taxon>
    </lineage>
</organism>
<dbReference type="CDD" id="cd05233">
    <property type="entry name" value="SDR_c"/>
    <property type="match status" value="1"/>
</dbReference>
<accession>A0A927GA19</accession>
<dbReference type="EMBL" id="JACYHB010000006">
    <property type="protein sequence ID" value="MBD8079152.1"/>
    <property type="molecule type" value="Genomic_DNA"/>
</dbReference>
<evidence type="ECO:0000256" key="2">
    <source>
        <dbReference type="ARBA" id="ARBA00023002"/>
    </source>
</evidence>
<dbReference type="GO" id="GO:0016020">
    <property type="term" value="C:membrane"/>
    <property type="evidence" value="ECO:0007669"/>
    <property type="project" value="TreeGrafter"/>
</dbReference>
<dbReference type="PROSITE" id="PS00061">
    <property type="entry name" value="ADH_SHORT"/>
    <property type="match status" value="1"/>
</dbReference>
<proteinExistence type="inferred from homology"/>
<dbReference type="AlphaFoldDB" id="A0A927GA19"/>
<dbReference type="Gene3D" id="3.40.50.720">
    <property type="entry name" value="NAD(P)-binding Rossmann-like Domain"/>
    <property type="match status" value="1"/>
</dbReference>
<reference evidence="4" key="2">
    <citation type="submission" date="2020-09" db="EMBL/GenBank/DDBJ databases">
        <authorList>
            <person name="Yu Y."/>
        </authorList>
    </citation>
    <scope>NUCLEOTIDE SEQUENCE</scope>
    <source>
        <strain evidence="4">KCTC 49039</strain>
    </source>
</reference>
<dbReference type="Proteomes" id="UP000610846">
    <property type="component" value="Unassembled WGS sequence"/>
</dbReference>
<dbReference type="PRINTS" id="PR00080">
    <property type="entry name" value="SDRFAMILY"/>
</dbReference>
<evidence type="ECO:0000313" key="5">
    <source>
        <dbReference type="Proteomes" id="UP000610846"/>
    </source>
</evidence>
<dbReference type="PANTHER" id="PTHR44196:SF1">
    <property type="entry name" value="DEHYDROGENASE_REDUCTASE SDR FAMILY MEMBER 7B"/>
    <property type="match status" value="1"/>
</dbReference>
<dbReference type="InterPro" id="IPR036291">
    <property type="entry name" value="NAD(P)-bd_dom_sf"/>
</dbReference>
<dbReference type="PANTHER" id="PTHR44196">
    <property type="entry name" value="DEHYDROGENASE/REDUCTASE SDR FAMILY MEMBER 7B"/>
    <property type="match status" value="1"/>
</dbReference>
<gene>
    <name evidence="4" type="ORF">IF651_08825</name>
</gene>
<dbReference type="InterPro" id="IPR020904">
    <property type="entry name" value="Sc_DH/Rdtase_CS"/>
</dbReference>